<dbReference type="SUPFAM" id="SSF81324">
    <property type="entry name" value="Voltage-gated potassium channels"/>
    <property type="match status" value="1"/>
</dbReference>
<evidence type="ECO:0000313" key="3">
    <source>
        <dbReference type="EMBL" id="SEH69729.1"/>
    </source>
</evidence>
<keyword evidence="1" id="KW-0472">Membrane</keyword>
<dbReference type="GO" id="GO:0034220">
    <property type="term" value="P:monoatomic ion transmembrane transport"/>
    <property type="evidence" value="ECO:0007669"/>
    <property type="project" value="UniProtKB-KW"/>
</dbReference>
<feature type="domain" description="Potassium channel" evidence="2">
    <location>
        <begin position="40"/>
        <end position="111"/>
    </location>
</feature>
<dbReference type="AlphaFoldDB" id="A0A1H9R4Q4"/>
<accession>A0A1H9R4Q4</accession>
<evidence type="ECO:0000256" key="1">
    <source>
        <dbReference type="SAM" id="Phobius"/>
    </source>
</evidence>
<feature type="transmembrane region" description="Helical" evidence="1">
    <location>
        <begin position="24"/>
        <end position="49"/>
    </location>
</feature>
<keyword evidence="6" id="KW-1185">Reference proteome</keyword>
<reference evidence="5 6" key="1">
    <citation type="submission" date="2016-10" db="EMBL/GenBank/DDBJ databases">
        <authorList>
            <person name="Varghese N."/>
            <person name="Submissions S."/>
        </authorList>
    </citation>
    <scope>NUCLEOTIDE SEQUENCE [LARGE SCALE GENOMIC DNA]</scope>
    <source>
        <strain evidence="5">KHGC19</strain>
        <strain evidence="3 6">WCP15</strain>
    </source>
</reference>
<gene>
    <name evidence="4" type="ORF">SAMN05216446_1708</name>
    <name evidence="3" type="ORF">SAMN05216447_11415</name>
</gene>
<protein>
    <submittedName>
        <fullName evidence="4">Voltage-gated potassium channel</fullName>
    </submittedName>
</protein>
<name>A0A1H9R4Q4_9ACTN</name>
<dbReference type="Proteomes" id="UP000199135">
    <property type="component" value="Unassembled WGS sequence"/>
</dbReference>
<evidence type="ECO:0000313" key="5">
    <source>
        <dbReference type="Proteomes" id="UP000199128"/>
    </source>
</evidence>
<dbReference type="Pfam" id="PF07885">
    <property type="entry name" value="Ion_trans_2"/>
    <property type="match status" value="1"/>
</dbReference>
<dbReference type="InterPro" id="IPR013099">
    <property type="entry name" value="K_chnl_dom"/>
</dbReference>
<evidence type="ECO:0000313" key="4">
    <source>
        <dbReference type="EMBL" id="SER67831.1"/>
    </source>
</evidence>
<evidence type="ECO:0000313" key="6">
    <source>
        <dbReference type="Proteomes" id="UP000199135"/>
    </source>
</evidence>
<dbReference type="EMBL" id="FNWT01000014">
    <property type="protein sequence ID" value="SEH69729.1"/>
    <property type="molecule type" value="Genomic_DNA"/>
</dbReference>
<organism evidence="4 5">
    <name type="scientific">Parafannyhessea umbonata</name>
    <dbReference type="NCBI Taxonomy" id="604330"/>
    <lineage>
        <taxon>Bacteria</taxon>
        <taxon>Bacillati</taxon>
        <taxon>Actinomycetota</taxon>
        <taxon>Coriobacteriia</taxon>
        <taxon>Coriobacteriales</taxon>
        <taxon>Atopobiaceae</taxon>
        <taxon>Parafannyhessea</taxon>
    </lineage>
</organism>
<keyword evidence="4" id="KW-0813">Transport</keyword>
<dbReference type="RefSeq" id="WP_078687708.1">
    <property type="nucleotide sequence ID" value="NZ_FNWT01000014.1"/>
</dbReference>
<keyword evidence="1" id="KW-0812">Transmembrane</keyword>
<dbReference type="Proteomes" id="UP000199128">
    <property type="component" value="Unassembled WGS sequence"/>
</dbReference>
<sequence length="154" mass="17007">MEKDLRPHPKVTPRPFRFRALGPIIRAAGLGPWTASFVMLFVIASMTLAMAEPGVRGLGDAAWILFQAVSTIGFGDIAVNSIPGRAAVVLLSVYSIFYLALITGAVVSFCQERMRASRDESVARFIDQLEHLPELSHEELVELSQKVKRLDGRR</sequence>
<dbReference type="Gene3D" id="1.10.287.70">
    <property type="match status" value="1"/>
</dbReference>
<keyword evidence="4" id="KW-0407">Ion channel</keyword>
<keyword evidence="4" id="KW-0406">Ion transport</keyword>
<reference evidence="4" key="2">
    <citation type="submission" date="2016-10" db="EMBL/GenBank/DDBJ databases">
        <authorList>
            <person name="de Groot N.N."/>
        </authorList>
    </citation>
    <scope>NUCLEOTIDE SEQUENCE [LARGE SCALE GENOMIC DNA]</scope>
    <source>
        <strain evidence="4">KHGC19</strain>
    </source>
</reference>
<proteinExistence type="predicted"/>
<feature type="transmembrane region" description="Helical" evidence="1">
    <location>
        <begin position="86"/>
        <end position="109"/>
    </location>
</feature>
<keyword evidence="1" id="KW-1133">Transmembrane helix</keyword>
<dbReference type="EMBL" id="FOGP01000007">
    <property type="protein sequence ID" value="SER67831.1"/>
    <property type="molecule type" value="Genomic_DNA"/>
</dbReference>
<evidence type="ECO:0000259" key="2">
    <source>
        <dbReference type="Pfam" id="PF07885"/>
    </source>
</evidence>